<accession>A0A2W0HI24</accession>
<evidence type="ECO:0000256" key="3">
    <source>
        <dbReference type="ARBA" id="ARBA00011245"/>
    </source>
</evidence>
<dbReference type="OrthoDB" id="9801899at2"/>
<feature type="binding site" evidence="11">
    <location>
        <position position="98"/>
    </location>
    <ligand>
        <name>Zn(2+)</name>
        <dbReference type="ChEBI" id="CHEBI:29105"/>
    </ligand>
</feature>
<dbReference type="GO" id="GO:0046872">
    <property type="term" value="F:metal ion binding"/>
    <property type="evidence" value="ECO:0007669"/>
    <property type="project" value="UniProtKB-KW"/>
</dbReference>
<keyword evidence="6 9" id="KW-0378">Hydrolase</keyword>
<evidence type="ECO:0000256" key="6">
    <source>
        <dbReference type="ARBA" id="ARBA00022801"/>
    </source>
</evidence>
<comment type="similarity">
    <text evidence="9">Belongs to the gmhB family.</text>
</comment>
<sequence>MKAAFFDRDGTIIEDYPDHEWTHITQPVFKDGAIHVLKEVTRKGYAIIIITNQYIIEEGYITLDQYNDINSQMVEELGRHGINIHDIYYCPHARTGNCACIKPRTGMIEKALSIHPGINLNESFMIGDSAADVELAINLGIKGFGIGIGSAYRNVHEINTIKELTTFL</sequence>
<keyword evidence="11" id="KW-0460">Magnesium</keyword>
<proteinExistence type="inferred from homology"/>
<keyword evidence="5 11" id="KW-0479">Metal-binding</keyword>
<evidence type="ECO:0000256" key="1">
    <source>
        <dbReference type="ARBA" id="ARBA00001946"/>
    </source>
</evidence>
<dbReference type="InterPro" id="IPR013954">
    <property type="entry name" value="PNK3P"/>
</dbReference>
<feature type="active site" description="Proton donor" evidence="10">
    <location>
        <position position="9"/>
    </location>
</feature>
<feature type="binding site" evidence="11">
    <location>
        <position position="7"/>
    </location>
    <ligand>
        <name>Mg(2+)</name>
        <dbReference type="ChEBI" id="CHEBI:18420"/>
    </ligand>
</feature>
<dbReference type="Proteomes" id="UP000248066">
    <property type="component" value="Unassembled WGS sequence"/>
</dbReference>
<feature type="binding site" evidence="11">
    <location>
        <position position="128"/>
    </location>
    <ligand>
        <name>Mg(2+)</name>
        <dbReference type="ChEBI" id="CHEBI:18420"/>
    </ligand>
</feature>
<dbReference type="GO" id="GO:0005737">
    <property type="term" value="C:cytoplasm"/>
    <property type="evidence" value="ECO:0007669"/>
    <property type="project" value="UniProtKB-SubCell"/>
</dbReference>
<keyword evidence="7 9" id="KW-0119">Carbohydrate metabolism</keyword>
<dbReference type="NCBIfam" id="TIGR01662">
    <property type="entry name" value="HAD-SF-IIIA"/>
    <property type="match status" value="1"/>
</dbReference>
<reference evidence="12 13" key="1">
    <citation type="submission" date="2017-10" db="EMBL/GenBank/DDBJ databases">
        <title>Bacillus sp. nov., a halophilic bacterium isolated from a Yangshapao Lake.</title>
        <authorList>
            <person name="Wang H."/>
        </authorList>
    </citation>
    <scope>NUCLEOTIDE SEQUENCE [LARGE SCALE GENOMIC DNA]</scope>
    <source>
        <strain evidence="12 13">YSP-3</strain>
    </source>
</reference>
<organism evidence="12 13">
    <name type="scientific">Alteribacter lacisalsi</name>
    <dbReference type="NCBI Taxonomy" id="2045244"/>
    <lineage>
        <taxon>Bacteria</taxon>
        <taxon>Bacillati</taxon>
        <taxon>Bacillota</taxon>
        <taxon>Bacilli</taxon>
        <taxon>Bacillales</taxon>
        <taxon>Bacillaceae</taxon>
        <taxon>Alteribacter</taxon>
    </lineage>
</organism>
<feature type="active site" description="Nucleophile" evidence="10">
    <location>
        <position position="7"/>
    </location>
</feature>
<evidence type="ECO:0000256" key="11">
    <source>
        <dbReference type="PIRSR" id="PIRSR004682-4"/>
    </source>
</evidence>
<dbReference type="PIRSF" id="PIRSF004682">
    <property type="entry name" value="GmhB"/>
    <property type="match status" value="1"/>
</dbReference>
<evidence type="ECO:0000313" key="13">
    <source>
        <dbReference type="Proteomes" id="UP000248066"/>
    </source>
</evidence>
<dbReference type="InterPro" id="IPR004446">
    <property type="entry name" value="Heptose_bisP_phosphatase"/>
</dbReference>
<dbReference type="EC" id="3.1.3.-" evidence="9"/>
<feature type="binding site" evidence="11">
    <location>
        <position position="9"/>
    </location>
    <ligand>
        <name>Mg(2+)</name>
        <dbReference type="ChEBI" id="CHEBI:18420"/>
    </ligand>
</feature>
<feature type="binding site" evidence="11">
    <location>
        <position position="90"/>
    </location>
    <ligand>
        <name>Zn(2+)</name>
        <dbReference type="ChEBI" id="CHEBI:29105"/>
    </ligand>
</feature>
<dbReference type="RefSeq" id="WP_110520507.1">
    <property type="nucleotide sequence ID" value="NZ_PDOF01000002.1"/>
</dbReference>
<comment type="subunit">
    <text evidence="3">Monomer.</text>
</comment>
<dbReference type="PANTHER" id="PTHR42891">
    <property type="entry name" value="D-GLYCERO-BETA-D-MANNO-HEPTOSE-1,7-BISPHOSPHATE 7-PHOSPHATASE"/>
    <property type="match status" value="1"/>
</dbReference>
<evidence type="ECO:0000256" key="7">
    <source>
        <dbReference type="ARBA" id="ARBA00023277"/>
    </source>
</evidence>
<comment type="caution">
    <text evidence="12">The sequence shown here is derived from an EMBL/GenBank/DDBJ whole genome shotgun (WGS) entry which is preliminary data.</text>
</comment>
<comment type="cofactor">
    <cofactor evidence="11">
        <name>Zn(2+)</name>
        <dbReference type="ChEBI" id="CHEBI:29105"/>
    </cofactor>
</comment>
<dbReference type="Gene3D" id="3.40.50.1000">
    <property type="entry name" value="HAD superfamily/HAD-like"/>
    <property type="match status" value="1"/>
</dbReference>
<dbReference type="GO" id="GO:0016791">
    <property type="term" value="F:phosphatase activity"/>
    <property type="evidence" value="ECO:0007669"/>
    <property type="project" value="InterPro"/>
</dbReference>
<evidence type="ECO:0000256" key="5">
    <source>
        <dbReference type="ARBA" id="ARBA00022723"/>
    </source>
</evidence>
<dbReference type="SUPFAM" id="SSF56784">
    <property type="entry name" value="HAD-like"/>
    <property type="match status" value="1"/>
</dbReference>
<dbReference type="InterPro" id="IPR006543">
    <property type="entry name" value="Histidinol-phos"/>
</dbReference>
<keyword evidence="11" id="KW-0862">Zinc</keyword>
<gene>
    <name evidence="12" type="ORF">CR205_13025</name>
</gene>
<dbReference type="EMBL" id="PDOF01000002">
    <property type="protein sequence ID" value="PYZ96622.1"/>
    <property type="molecule type" value="Genomic_DNA"/>
</dbReference>
<keyword evidence="4 9" id="KW-0963">Cytoplasm</keyword>
<comment type="subcellular location">
    <subcellularLocation>
        <location evidence="2 9">Cytoplasm</location>
    </subcellularLocation>
</comment>
<feature type="binding site" evidence="11">
    <location>
        <position position="92"/>
    </location>
    <ligand>
        <name>Zn(2+)</name>
        <dbReference type="ChEBI" id="CHEBI:29105"/>
    </ligand>
</feature>
<evidence type="ECO:0000256" key="10">
    <source>
        <dbReference type="PIRSR" id="PIRSR004682-1"/>
    </source>
</evidence>
<evidence type="ECO:0000256" key="8">
    <source>
        <dbReference type="ARBA" id="ARBA00031828"/>
    </source>
</evidence>
<name>A0A2W0HI24_9BACI</name>
<keyword evidence="13" id="KW-1185">Reference proteome</keyword>
<dbReference type="InterPro" id="IPR036412">
    <property type="entry name" value="HAD-like_sf"/>
</dbReference>
<evidence type="ECO:0000256" key="9">
    <source>
        <dbReference type="PIRNR" id="PIRNR004682"/>
    </source>
</evidence>
<evidence type="ECO:0000256" key="2">
    <source>
        <dbReference type="ARBA" id="ARBA00004496"/>
    </source>
</evidence>
<dbReference type="Pfam" id="PF08645">
    <property type="entry name" value="PNK3P"/>
    <property type="match status" value="1"/>
</dbReference>
<dbReference type="AlphaFoldDB" id="A0A2W0HI24"/>
<dbReference type="InterPro" id="IPR023214">
    <property type="entry name" value="HAD_sf"/>
</dbReference>
<feature type="binding site" evidence="11">
    <location>
        <position position="100"/>
    </location>
    <ligand>
        <name>Zn(2+)</name>
        <dbReference type="ChEBI" id="CHEBI:29105"/>
    </ligand>
</feature>
<dbReference type="PANTHER" id="PTHR42891:SF1">
    <property type="entry name" value="D-GLYCERO-BETA-D-MANNO-HEPTOSE-1,7-BISPHOSPHATE 7-PHOSPHATASE"/>
    <property type="match status" value="1"/>
</dbReference>
<protein>
    <recommendedName>
        <fullName evidence="8 9">D,D-heptose 1,7-bisphosphate phosphatase</fullName>
        <ecNumber evidence="9">3.1.3.-</ecNumber>
    </recommendedName>
</protein>
<evidence type="ECO:0000313" key="12">
    <source>
        <dbReference type="EMBL" id="PYZ96622.1"/>
    </source>
</evidence>
<dbReference type="GO" id="GO:0005975">
    <property type="term" value="P:carbohydrate metabolic process"/>
    <property type="evidence" value="ECO:0007669"/>
    <property type="project" value="InterPro"/>
</dbReference>
<dbReference type="NCBIfam" id="TIGR01656">
    <property type="entry name" value="Histidinol-ppas"/>
    <property type="match status" value="1"/>
</dbReference>
<evidence type="ECO:0000256" key="4">
    <source>
        <dbReference type="ARBA" id="ARBA00022490"/>
    </source>
</evidence>
<dbReference type="InterPro" id="IPR006549">
    <property type="entry name" value="HAD-SF_hydro_IIIA"/>
</dbReference>
<comment type="cofactor">
    <cofactor evidence="1 11">
        <name>Mg(2+)</name>
        <dbReference type="ChEBI" id="CHEBI:18420"/>
    </cofactor>
</comment>